<dbReference type="PANTHER" id="PTHR28177:SF1">
    <property type="entry name" value="ALTERED INHERITANCE OF MITOCHONDRIA PROTEIN 19, MITOCHONDRIAL"/>
    <property type="match status" value="1"/>
</dbReference>
<accession>A5E1F8</accession>
<dbReference type="eggNOG" id="ENOG502SBEJ">
    <property type="taxonomic scope" value="Eukaryota"/>
</dbReference>
<dbReference type="Pfam" id="PF10315">
    <property type="entry name" value="Aim19"/>
    <property type="match status" value="1"/>
</dbReference>
<dbReference type="VEuPathDB" id="FungiDB:LELG_03445"/>
<reference evidence="1 2" key="1">
    <citation type="journal article" date="2009" name="Nature">
        <title>Evolution of pathogenicity and sexual reproduction in eight Candida genomes.</title>
        <authorList>
            <person name="Butler G."/>
            <person name="Rasmussen M.D."/>
            <person name="Lin M.F."/>
            <person name="Santos M.A."/>
            <person name="Sakthikumar S."/>
            <person name="Munro C.A."/>
            <person name="Rheinbay E."/>
            <person name="Grabherr M."/>
            <person name="Forche A."/>
            <person name="Reedy J.L."/>
            <person name="Agrafioti I."/>
            <person name="Arnaud M.B."/>
            <person name="Bates S."/>
            <person name="Brown A.J."/>
            <person name="Brunke S."/>
            <person name="Costanzo M.C."/>
            <person name="Fitzpatrick D.A."/>
            <person name="de Groot P.W."/>
            <person name="Harris D."/>
            <person name="Hoyer L.L."/>
            <person name="Hube B."/>
            <person name="Klis F.M."/>
            <person name="Kodira C."/>
            <person name="Lennard N."/>
            <person name="Logue M.E."/>
            <person name="Martin R."/>
            <person name="Neiman A.M."/>
            <person name="Nikolaou E."/>
            <person name="Quail M.A."/>
            <person name="Quinn J."/>
            <person name="Santos M.C."/>
            <person name="Schmitzberger F.F."/>
            <person name="Sherlock G."/>
            <person name="Shah P."/>
            <person name="Silverstein K.A."/>
            <person name="Skrzypek M.S."/>
            <person name="Soll D."/>
            <person name="Staggs R."/>
            <person name="Stansfield I."/>
            <person name="Stumpf M.P."/>
            <person name="Sudbery P.E."/>
            <person name="Srikantha T."/>
            <person name="Zeng Q."/>
            <person name="Berman J."/>
            <person name="Berriman M."/>
            <person name="Heitman J."/>
            <person name="Gow N.A."/>
            <person name="Lorenz M.C."/>
            <person name="Birren B.W."/>
            <person name="Kellis M."/>
            <person name="Cuomo C.A."/>
        </authorList>
    </citation>
    <scope>NUCLEOTIDE SEQUENCE [LARGE SCALE GENOMIC DNA]</scope>
    <source>
        <strain evidence="2">ATCC 11503 / BCRC 21390 / CBS 2605 / JCM 1781 / NBRC 1676 / NRRL YB-4239</strain>
    </source>
</reference>
<dbReference type="InParanoid" id="A5E1F8"/>
<sequence>MSTNAPATTSSPSHPSIVQRLDNLSTSPIPSAVLSLALLLKALVKSRPLPAVPNSGTSGSSYALQQSLSLAKPTRTTCAFFGGALALGTYMMYDGDPLNAAGFNFAWSSLYLIVNGKSAILSFFKARFTPAGLTGLALLNAGIYGKEFFWSKRSPFQN</sequence>
<evidence type="ECO:0000313" key="2">
    <source>
        <dbReference type="Proteomes" id="UP000001996"/>
    </source>
</evidence>
<dbReference type="Proteomes" id="UP000001996">
    <property type="component" value="Unassembled WGS sequence"/>
</dbReference>
<protein>
    <recommendedName>
        <fullName evidence="3">Altered inheritance of mitochondria protein 19, mitochondrial</fullName>
    </recommendedName>
</protein>
<dbReference type="EMBL" id="CH981527">
    <property type="protein sequence ID" value="EDK45267.1"/>
    <property type="molecule type" value="Genomic_DNA"/>
</dbReference>
<dbReference type="OMA" id="RYGRVWP"/>
<dbReference type="InterPro" id="IPR019419">
    <property type="entry name" value="AIM19"/>
</dbReference>
<dbReference type="OrthoDB" id="5554402at2759"/>
<proteinExistence type="predicted"/>
<gene>
    <name evidence="1" type="ORF">LELG_03445</name>
</gene>
<dbReference type="HOGENOM" id="CLU_130042_1_0_1"/>
<keyword evidence="2" id="KW-1185">Reference proteome</keyword>
<evidence type="ECO:0000313" key="1">
    <source>
        <dbReference type="EMBL" id="EDK45267.1"/>
    </source>
</evidence>
<organism evidence="1 2">
    <name type="scientific">Lodderomyces elongisporus (strain ATCC 11503 / CBS 2605 / JCM 1781 / NBRC 1676 / NRRL YB-4239)</name>
    <name type="common">Yeast</name>
    <name type="synonym">Saccharomyces elongisporus</name>
    <dbReference type="NCBI Taxonomy" id="379508"/>
    <lineage>
        <taxon>Eukaryota</taxon>
        <taxon>Fungi</taxon>
        <taxon>Dikarya</taxon>
        <taxon>Ascomycota</taxon>
        <taxon>Saccharomycotina</taxon>
        <taxon>Pichiomycetes</taxon>
        <taxon>Debaryomycetaceae</taxon>
        <taxon>Candida/Lodderomyces clade</taxon>
        <taxon>Lodderomyces</taxon>
    </lineage>
</organism>
<evidence type="ECO:0008006" key="3">
    <source>
        <dbReference type="Google" id="ProtNLM"/>
    </source>
</evidence>
<dbReference type="PANTHER" id="PTHR28177">
    <property type="entry name" value="ALTERED INHERITANCE OF MITOCHONDRIA PROTEIN 19, MITOCHONDRIAL"/>
    <property type="match status" value="1"/>
</dbReference>
<name>A5E1F8_LODEL</name>
<dbReference type="GO" id="GO:0005739">
    <property type="term" value="C:mitochondrion"/>
    <property type="evidence" value="ECO:0007669"/>
    <property type="project" value="TreeGrafter"/>
</dbReference>
<dbReference type="FunCoup" id="A5E1F8">
    <property type="interactions" value="22"/>
</dbReference>
<dbReference type="AlphaFoldDB" id="A5E1F8"/>